<feature type="non-terminal residue" evidence="2">
    <location>
        <position position="1"/>
    </location>
</feature>
<reference evidence="2" key="1">
    <citation type="submission" date="2015-11" db="EMBL/GenBank/DDBJ databases">
        <title>De novo transcriptome assembly of four potential Pierce s Disease insect vectors from Arizona vineyards.</title>
        <authorList>
            <person name="Tassone E.E."/>
        </authorList>
    </citation>
    <scope>NUCLEOTIDE SEQUENCE</scope>
</reference>
<feature type="compositionally biased region" description="Polar residues" evidence="1">
    <location>
        <begin position="19"/>
        <end position="34"/>
    </location>
</feature>
<evidence type="ECO:0000313" key="2">
    <source>
        <dbReference type="EMBL" id="JAS99843.1"/>
    </source>
</evidence>
<name>A0A1B6JLS8_9HEMI</name>
<evidence type="ECO:0000256" key="1">
    <source>
        <dbReference type="SAM" id="MobiDB-lite"/>
    </source>
</evidence>
<dbReference type="EMBL" id="GECU01007863">
    <property type="protein sequence ID" value="JAS99843.1"/>
    <property type="molecule type" value="Transcribed_RNA"/>
</dbReference>
<dbReference type="AlphaFoldDB" id="A0A1B6JLS8"/>
<feature type="region of interest" description="Disordered" evidence="1">
    <location>
        <begin position="19"/>
        <end position="39"/>
    </location>
</feature>
<proteinExistence type="predicted"/>
<organism evidence="2">
    <name type="scientific">Homalodisca liturata</name>
    <dbReference type="NCBI Taxonomy" id="320908"/>
    <lineage>
        <taxon>Eukaryota</taxon>
        <taxon>Metazoa</taxon>
        <taxon>Ecdysozoa</taxon>
        <taxon>Arthropoda</taxon>
        <taxon>Hexapoda</taxon>
        <taxon>Insecta</taxon>
        <taxon>Pterygota</taxon>
        <taxon>Neoptera</taxon>
        <taxon>Paraneoptera</taxon>
        <taxon>Hemiptera</taxon>
        <taxon>Auchenorrhyncha</taxon>
        <taxon>Membracoidea</taxon>
        <taxon>Cicadellidae</taxon>
        <taxon>Cicadellinae</taxon>
        <taxon>Proconiini</taxon>
        <taxon>Homalodisca</taxon>
    </lineage>
</organism>
<protein>
    <submittedName>
        <fullName evidence="2">Uncharacterized protein</fullName>
    </submittedName>
</protein>
<accession>A0A1B6JLS8</accession>
<sequence length="104" mass="11403">ENAPPETKYERNLFAPSTSRVKNETITSQGSSRNDCVPNDMFATSRVKNETITSRFSSTNDCVPNEMLATSGVRNETITSNGSSKNDCVRNEMLDGPLIIDLSP</sequence>
<gene>
    <name evidence="2" type="ORF">g.6183</name>
</gene>